<dbReference type="EMBL" id="JAODUO010000184">
    <property type="protein sequence ID" value="KAK2186910.1"/>
    <property type="molecule type" value="Genomic_DNA"/>
</dbReference>
<dbReference type="SUPFAM" id="SSF56219">
    <property type="entry name" value="DNase I-like"/>
    <property type="match status" value="1"/>
</dbReference>
<keyword evidence="2" id="KW-1185">Reference proteome</keyword>
<dbReference type="InterPro" id="IPR036691">
    <property type="entry name" value="Endo/exonu/phosph_ase_sf"/>
</dbReference>
<evidence type="ECO:0000313" key="2">
    <source>
        <dbReference type="Proteomes" id="UP001209878"/>
    </source>
</evidence>
<organism evidence="1 2">
    <name type="scientific">Ridgeia piscesae</name>
    <name type="common">Tubeworm</name>
    <dbReference type="NCBI Taxonomy" id="27915"/>
    <lineage>
        <taxon>Eukaryota</taxon>
        <taxon>Metazoa</taxon>
        <taxon>Spiralia</taxon>
        <taxon>Lophotrochozoa</taxon>
        <taxon>Annelida</taxon>
        <taxon>Polychaeta</taxon>
        <taxon>Sedentaria</taxon>
        <taxon>Canalipalpata</taxon>
        <taxon>Sabellida</taxon>
        <taxon>Siboglinidae</taxon>
        <taxon>Ridgeia</taxon>
    </lineage>
</organism>
<evidence type="ECO:0008006" key="3">
    <source>
        <dbReference type="Google" id="ProtNLM"/>
    </source>
</evidence>
<sequence length="111" mass="12427">MTMRLPLSKDNFATIISVYASTMTNPDENKEAFYSQLASVLSGIHRTDKLLLIGDFNAMIGRENHKWALVMGKHGITKCNSNGELLLALCSEFELTVTNTMSKQKDERKTT</sequence>
<dbReference type="AlphaFoldDB" id="A0AAD9P2E8"/>
<dbReference type="PANTHER" id="PTHR23227">
    <property type="entry name" value="BUCENTAUR RELATED"/>
    <property type="match status" value="1"/>
</dbReference>
<dbReference type="PANTHER" id="PTHR23227:SF84">
    <property type="entry name" value="ENDONUCLEASE_EXONUCLEASE_PHOSPHATASE DOMAIN-CONTAINING PROTEIN"/>
    <property type="match status" value="1"/>
</dbReference>
<name>A0AAD9P2E8_RIDPI</name>
<reference evidence="1" key="1">
    <citation type="journal article" date="2023" name="Mol. Biol. Evol.">
        <title>Third-Generation Sequencing Reveals the Adaptive Role of the Epigenome in Three Deep-Sea Polychaetes.</title>
        <authorList>
            <person name="Perez M."/>
            <person name="Aroh O."/>
            <person name="Sun Y."/>
            <person name="Lan Y."/>
            <person name="Juniper S.K."/>
            <person name="Young C.R."/>
            <person name="Angers B."/>
            <person name="Qian P.Y."/>
        </authorList>
    </citation>
    <scope>NUCLEOTIDE SEQUENCE</scope>
    <source>
        <strain evidence="1">R07B-5</strain>
    </source>
</reference>
<accession>A0AAD9P2E8</accession>
<evidence type="ECO:0000313" key="1">
    <source>
        <dbReference type="EMBL" id="KAK2186910.1"/>
    </source>
</evidence>
<dbReference type="Gene3D" id="3.60.10.10">
    <property type="entry name" value="Endonuclease/exonuclease/phosphatase"/>
    <property type="match status" value="1"/>
</dbReference>
<dbReference type="Proteomes" id="UP001209878">
    <property type="component" value="Unassembled WGS sequence"/>
</dbReference>
<comment type="caution">
    <text evidence="1">The sequence shown here is derived from an EMBL/GenBank/DDBJ whole genome shotgun (WGS) entry which is preliminary data.</text>
</comment>
<protein>
    <recommendedName>
        <fullName evidence="3">Craniofacial development protein 2-like</fullName>
    </recommendedName>
</protein>
<dbReference type="InterPro" id="IPR027124">
    <property type="entry name" value="Swc5/CFDP1/2"/>
</dbReference>
<proteinExistence type="predicted"/>
<gene>
    <name evidence="1" type="ORF">NP493_182g00002</name>
</gene>